<evidence type="ECO:0000313" key="4">
    <source>
        <dbReference type="EMBL" id="KAL2800507.1"/>
    </source>
</evidence>
<comment type="caution">
    <text evidence="4">The sequence shown here is derived from an EMBL/GenBank/DDBJ whole genome shotgun (WGS) entry which is preliminary data.</text>
</comment>
<dbReference type="SUPFAM" id="SSF49785">
    <property type="entry name" value="Galactose-binding domain-like"/>
    <property type="match status" value="1"/>
</dbReference>
<dbReference type="InterPro" id="IPR013857">
    <property type="entry name" value="NADH-UbQ_OxRdtase-assoc_prot30"/>
</dbReference>
<feature type="domain" description="NADH:ubiquinone oxidoreductase intermediate-associated protein 30" evidence="3">
    <location>
        <begin position="18"/>
        <end position="204"/>
    </location>
</feature>
<dbReference type="InterPro" id="IPR039131">
    <property type="entry name" value="NDUFAF1"/>
</dbReference>
<reference evidence="4 5" key="1">
    <citation type="submission" date="2024-07" db="EMBL/GenBank/DDBJ databases">
        <title>Section-level genome sequencing and comparative genomics of Aspergillus sections Usti and Cavernicolus.</title>
        <authorList>
            <consortium name="Lawrence Berkeley National Laboratory"/>
            <person name="Nybo J.L."/>
            <person name="Vesth T.C."/>
            <person name="Theobald S."/>
            <person name="Frisvad J.C."/>
            <person name="Larsen T.O."/>
            <person name="Kjaerboelling I."/>
            <person name="Rothschild-Mancinelli K."/>
            <person name="Lyhne E.K."/>
            <person name="Kogle M.E."/>
            <person name="Barry K."/>
            <person name="Clum A."/>
            <person name="Na H."/>
            <person name="Ledsgaard L."/>
            <person name="Lin J."/>
            <person name="Lipzen A."/>
            <person name="Kuo A."/>
            <person name="Riley R."/>
            <person name="Mondo S."/>
            <person name="Labutti K."/>
            <person name="Haridas S."/>
            <person name="Pangalinan J."/>
            <person name="Salamov A.A."/>
            <person name="Simmons B.A."/>
            <person name="Magnuson J.K."/>
            <person name="Chen J."/>
            <person name="Drula E."/>
            <person name="Henrissat B."/>
            <person name="Wiebenga A."/>
            <person name="Lubbers R.J."/>
            <person name="Gomes A.C."/>
            <person name="Makela M.R."/>
            <person name="Stajich J."/>
            <person name="Grigoriev I.V."/>
            <person name="Mortensen U.H."/>
            <person name="De Vries R.P."/>
            <person name="Baker S.E."/>
            <person name="Andersen M.R."/>
        </authorList>
    </citation>
    <scope>NUCLEOTIDE SEQUENCE [LARGE SCALE GENOMIC DNA]</scope>
    <source>
        <strain evidence="4 5">CBS 209.92</strain>
    </source>
</reference>
<keyword evidence="5" id="KW-1185">Reference proteome</keyword>
<dbReference type="Pfam" id="PF08547">
    <property type="entry name" value="CIA30"/>
    <property type="match status" value="1"/>
</dbReference>
<feature type="compositionally biased region" description="Polar residues" evidence="2">
    <location>
        <begin position="48"/>
        <end position="57"/>
    </location>
</feature>
<evidence type="ECO:0000256" key="2">
    <source>
        <dbReference type="SAM" id="MobiDB-lite"/>
    </source>
</evidence>
<organism evidence="4 5">
    <name type="scientific">Aspergillus keveii</name>
    <dbReference type="NCBI Taxonomy" id="714993"/>
    <lineage>
        <taxon>Eukaryota</taxon>
        <taxon>Fungi</taxon>
        <taxon>Dikarya</taxon>
        <taxon>Ascomycota</taxon>
        <taxon>Pezizomycotina</taxon>
        <taxon>Eurotiomycetes</taxon>
        <taxon>Eurotiomycetidae</taxon>
        <taxon>Eurotiales</taxon>
        <taxon>Aspergillaceae</taxon>
        <taxon>Aspergillus</taxon>
        <taxon>Aspergillus subgen. Nidulantes</taxon>
    </lineage>
</organism>
<dbReference type="InterPro" id="IPR008979">
    <property type="entry name" value="Galactose-bd-like_sf"/>
</dbReference>
<dbReference type="Proteomes" id="UP001610563">
    <property type="component" value="Unassembled WGS sequence"/>
</dbReference>
<comment type="similarity">
    <text evidence="1">Belongs to the CIA30 family.</text>
</comment>
<sequence>MESTTSKKYLFGGPIPWDTQSFHAVDDRVRGGSSHSTLKSLPSKDGNGDSNTARFSGNLDTTTLGGAGFASQQTHGDLNWDLSDYDGILLKVRPGAGAQSDINEGGEGKKYTLLLKDNIPDKRPDGRERSAVCWEVDFRAKRPAGLEGTTIRHYFKWSDFRATYRGRDCPHPEKKKLDIARIKRIGFMVRSFFNEQSGDFSLDIVSLAAYRKGEEYPYRDEPGYTSMGYNLGDETSESALNEKMSIRERVQEMRYRDNPEDNTRTGDTSPLEDFHATYSGPAKSWSIWRYYLCGCI</sequence>
<evidence type="ECO:0000259" key="3">
    <source>
        <dbReference type="Pfam" id="PF08547"/>
    </source>
</evidence>
<accession>A0ABR4GNK3</accession>
<dbReference type="PANTHER" id="PTHR13194">
    <property type="entry name" value="COMPLEX I INTERMEDIATE-ASSOCIATED PROTEIN 30"/>
    <property type="match status" value="1"/>
</dbReference>
<name>A0ABR4GNK3_9EURO</name>
<evidence type="ECO:0000256" key="1">
    <source>
        <dbReference type="ARBA" id="ARBA00007884"/>
    </source>
</evidence>
<evidence type="ECO:0000313" key="5">
    <source>
        <dbReference type="Proteomes" id="UP001610563"/>
    </source>
</evidence>
<feature type="region of interest" description="Disordered" evidence="2">
    <location>
        <begin position="28"/>
        <end position="57"/>
    </location>
</feature>
<gene>
    <name evidence="4" type="ORF">BJX66DRAFT_332077</name>
</gene>
<protein>
    <submittedName>
        <fullName evidence="4">Complex I intermediate-associated protein 30-domain-containing protein</fullName>
    </submittedName>
</protein>
<dbReference type="EMBL" id="JBFTWV010000003">
    <property type="protein sequence ID" value="KAL2800507.1"/>
    <property type="molecule type" value="Genomic_DNA"/>
</dbReference>
<proteinExistence type="inferred from homology"/>
<dbReference type="PANTHER" id="PTHR13194:SF19">
    <property type="entry name" value="NAD(P)-BINDING ROSSMANN-FOLD SUPERFAMILY PROTEIN"/>
    <property type="match status" value="1"/>
</dbReference>